<dbReference type="InterPro" id="IPR001853">
    <property type="entry name" value="DSBA-like_thioredoxin_dom"/>
</dbReference>
<dbReference type="PANTHER" id="PTHR13887">
    <property type="entry name" value="GLUTATHIONE S-TRANSFERASE KAPPA"/>
    <property type="match status" value="1"/>
</dbReference>
<dbReference type="Proteomes" id="UP001471651">
    <property type="component" value="Unassembled WGS sequence"/>
</dbReference>
<sequence>MPFFIFLGELMSDLRIDIISDLVCPWCYLGYSRLKQAIEQLGDDYKIDIRWQPFELHPDMPAEGADRETFLGERFGSSEKLNEATHALQQVGIEAGIQFNFSEKDRLPNTKLVHQFVLAATKSNLATPFVLATFHAYFTNGKDIGLTSILEETALSIGMQKSDIEYALSPEAQALTEKKLKHLRSLDINSVPTYVINDKFMIQGAHDPESFLKVLNDIAEKEV</sequence>
<accession>A0ABV0KWF0</accession>
<protein>
    <submittedName>
        <fullName evidence="2">DsbA family oxidoreductase</fullName>
    </submittedName>
</protein>
<feature type="domain" description="DSBA-like thioredoxin" evidence="1">
    <location>
        <begin position="16"/>
        <end position="215"/>
    </location>
</feature>
<organism evidence="2 3">
    <name type="scientific">Marinomonas primoryensis</name>
    <dbReference type="NCBI Taxonomy" id="178399"/>
    <lineage>
        <taxon>Bacteria</taxon>
        <taxon>Pseudomonadati</taxon>
        <taxon>Pseudomonadota</taxon>
        <taxon>Gammaproteobacteria</taxon>
        <taxon>Oceanospirillales</taxon>
        <taxon>Oceanospirillaceae</taxon>
        <taxon>Marinomonas</taxon>
    </lineage>
</organism>
<dbReference type="SUPFAM" id="SSF52833">
    <property type="entry name" value="Thioredoxin-like"/>
    <property type="match status" value="1"/>
</dbReference>
<evidence type="ECO:0000313" key="2">
    <source>
        <dbReference type="EMBL" id="MEP7728501.1"/>
    </source>
</evidence>
<dbReference type="EMBL" id="JBDYKN010000002">
    <property type="protein sequence ID" value="MEP7728501.1"/>
    <property type="molecule type" value="Genomic_DNA"/>
</dbReference>
<dbReference type="Gene3D" id="3.40.30.10">
    <property type="entry name" value="Glutaredoxin"/>
    <property type="match status" value="1"/>
</dbReference>
<evidence type="ECO:0000313" key="3">
    <source>
        <dbReference type="Proteomes" id="UP001471651"/>
    </source>
</evidence>
<dbReference type="CDD" id="cd03024">
    <property type="entry name" value="DsbA_FrnE"/>
    <property type="match status" value="1"/>
</dbReference>
<comment type="caution">
    <text evidence="2">The sequence shown here is derived from an EMBL/GenBank/DDBJ whole genome shotgun (WGS) entry which is preliminary data.</text>
</comment>
<dbReference type="Pfam" id="PF01323">
    <property type="entry name" value="DSBA"/>
    <property type="match status" value="1"/>
</dbReference>
<dbReference type="PANTHER" id="PTHR13887:SF41">
    <property type="entry name" value="THIOREDOXIN SUPERFAMILY PROTEIN"/>
    <property type="match status" value="1"/>
</dbReference>
<dbReference type="InterPro" id="IPR036249">
    <property type="entry name" value="Thioredoxin-like_sf"/>
</dbReference>
<keyword evidence="3" id="KW-1185">Reference proteome</keyword>
<name>A0ABV0KWF0_9GAMM</name>
<proteinExistence type="predicted"/>
<gene>
    <name evidence="2" type="ORF">ABKW32_03500</name>
</gene>
<reference evidence="2 3" key="1">
    <citation type="submission" date="2024-05" db="EMBL/GenBank/DDBJ databases">
        <authorList>
            <person name="Busch G.E."/>
            <person name="Sharma I."/>
        </authorList>
    </citation>
    <scope>NUCLEOTIDE SEQUENCE [LARGE SCALE GENOMIC DNA]</scope>
    <source>
        <strain evidence="2 3">23GB23</strain>
    </source>
</reference>
<evidence type="ECO:0000259" key="1">
    <source>
        <dbReference type="Pfam" id="PF01323"/>
    </source>
</evidence>